<dbReference type="STRING" id="765440.A0A0C3EEA1"/>
<dbReference type="OrthoDB" id="3260975at2759"/>
<gene>
    <name evidence="2" type="ORF">PILCRDRAFT_17498</name>
</gene>
<reference evidence="2 3" key="1">
    <citation type="submission" date="2014-04" db="EMBL/GenBank/DDBJ databases">
        <authorList>
            <consortium name="DOE Joint Genome Institute"/>
            <person name="Kuo A."/>
            <person name="Tarkka M."/>
            <person name="Buscot F."/>
            <person name="Kohler A."/>
            <person name="Nagy L.G."/>
            <person name="Floudas D."/>
            <person name="Copeland A."/>
            <person name="Barry K.W."/>
            <person name="Cichocki N."/>
            <person name="Veneault-Fourrey C."/>
            <person name="LaButti K."/>
            <person name="Lindquist E.A."/>
            <person name="Lipzen A."/>
            <person name="Lundell T."/>
            <person name="Morin E."/>
            <person name="Murat C."/>
            <person name="Sun H."/>
            <person name="Tunlid A."/>
            <person name="Henrissat B."/>
            <person name="Grigoriev I.V."/>
            <person name="Hibbett D.S."/>
            <person name="Martin F."/>
            <person name="Nordberg H.P."/>
            <person name="Cantor M.N."/>
            <person name="Hua S.X."/>
        </authorList>
    </citation>
    <scope>NUCLEOTIDE SEQUENCE [LARGE SCALE GENOMIC DNA]</scope>
    <source>
        <strain evidence="2 3">F 1598</strain>
    </source>
</reference>
<proteinExistence type="predicted"/>
<sequence>AFEKQWPLTTAPKTSKAERILALKEWVLKPSELAKKVDGPGGNQVWSHVRWATGLASRVRDAEDTTGFLISEVYNKLPRPVRELIRKEPRTTYTELATAVLALDTGDLKEAAVDFARDEETARLAREPASPTKAIREAFAATRIQAPPAAPYNAAPQLTVPNNVFSNSGGQGNLFGAARGAQIFPFRGAGPGALGMGRGVGRGQAPPSQTLRDRPIPMRHADMTQYTLPHHPDNPEGHAAYRAQVTTWHAKNLGGRPDEQHPYPLTPGTADAGSRECWGCGQQGHSQGAPVCTTSLPELEREWRRIAGFITCAFNRERFAMSQPVNYVAYSQYAPYTANHNHQQPYTNNGSYEGEIDDGQGNGQGLST</sequence>
<organism evidence="2 3">
    <name type="scientific">Piloderma croceum (strain F 1598)</name>
    <dbReference type="NCBI Taxonomy" id="765440"/>
    <lineage>
        <taxon>Eukaryota</taxon>
        <taxon>Fungi</taxon>
        <taxon>Dikarya</taxon>
        <taxon>Basidiomycota</taxon>
        <taxon>Agaricomycotina</taxon>
        <taxon>Agaricomycetes</taxon>
        <taxon>Agaricomycetidae</taxon>
        <taxon>Atheliales</taxon>
        <taxon>Atheliaceae</taxon>
        <taxon>Piloderma</taxon>
    </lineage>
</organism>
<dbReference type="EMBL" id="KN833596">
    <property type="protein sequence ID" value="KIM71010.1"/>
    <property type="molecule type" value="Genomic_DNA"/>
</dbReference>
<accession>A0A0C3EEA1</accession>
<dbReference type="AlphaFoldDB" id="A0A0C3EEA1"/>
<evidence type="ECO:0000313" key="2">
    <source>
        <dbReference type="EMBL" id="KIM71010.1"/>
    </source>
</evidence>
<dbReference type="InParanoid" id="A0A0C3EEA1"/>
<dbReference type="Proteomes" id="UP000054166">
    <property type="component" value="Unassembled WGS sequence"/>
</dbReference>
<reference evidence="3" key="2">
    <citation type="submission" date="2015-01" db="EMBL/GenBank/DDBJ databases">
        <title>Evolutionary Origins and Diversification of the Mycorrhizal Mutualists.</title>
        <authorList>
            <consortium name="DOE Joint Genome Institute"/>
            <consortium name="Mycorrhizal Genomics Consortium"/>
            <person name="Kohler A."/>
            <person name="Kuo A."/>
            <person name="Nagy L.G."/>
            <person name="Floudas D."/>
            <person name="Copeland A."/>
            <person name="Barry K.W."/>
            <person name="Cichocki N."/>
            <person name="Veneault-Fourrey C."/>
            <person name="LaButti K."/>
            <person name="Lindquist E.A."/>
            <person name="Lipzen A."/>
            <person name="Lundell T."/>
            <person name="Morin E."/>
            <person name="Murat C."/>
            <person name="Riley R."/>
            <person name="Ohm R."/>
            <person name="Sun H."/>
            <person name="Tunlid A."/>
            <person name="Henrissat B."/>
            <person name="Grigoriev I.V."/>
            <person name="Hibbett D.S."/>
            <person name="Martin F."/>
        </authorList>
    </citation>
    <scope>NUCLEOTIDE SEQUENCE [LARGE SCALE GENOMIC DNA]</scope>
    <source>
        <strain evidence="3">F 1598</strain>
    </source>
</reference>
<feature type="non-terminal residue" evidence="2">
    <location>
        <position position="1"/>
    </location>
</feature>
<evidence type="ECO:0000313" key="3">
    <source>
        <dbReference type="Proteomes" id="UP000054166"/>
    </source>
</evidence>
<keyword evidence="3" id="KW-1185">Reference proteome</keyword>
<protein>
    <submittedName>
        <fullName evidence="2">Uncharacterized protein</fullName>
    </submittedName>
</protein>
<dbReference type="HOGENOM" id="CLU_037286_4_0_1"/>
<evidence type="ECO:0000256" key="1">
    <source>
        <dbReference type="SAM" id="MobiDB-lite"/>
    </source>
</evidence>
<feature type="region of interest" description="Disordered" evidence="1">
    <location>
        <begin position="340"/>
        <end position="368"/>
    </location>
</feature>
<name>A0A0C3EEA1_PILCF</name>
<feature type="compositionally biased region" description="Polar residues" evidence="1">
    <location>
        <begin position="340"/>
        <end position="351"/>
    </location>
</feature>